<accession>A0ACC3AS49</accession>
<dbReference type="EMBL" id="JAOPJF010000080">
    <property type="protein sequence ID" value="KAK1140580.1"/>
    <property type="molecule type" value="Genomic_DNA"/>
</dbReference>
<evidence type="ECO:0000313" key="1">
    <source>
        <dbReference type="EMBL" id="KAK1140580.1"/>
    </source>
</evidence>
<gene>
    <name evidence="1" type="ORF">N8T08_010217</name>
</gene>
<proteinExistence type="predicted"/>
<sequence length="253" mass="27189">MNSNIVIAIVVLVALFGCGCGWLYSLRWRSEVRERLFEASATLRIRRLGRGATQPRLATEERSRGQPPPSRPPRAKGGPENKGKKAKGGGGKKQQPPKPKRRSQQQESQPQGWSPDNQQHEQENTDTDNQDQAQDQGSFTQEWGSSDGAVPPETNQSMSTTTVTTAADGQDWGSVDNAAAESSGQASGSENEWQAEGGDSTDQPAGSTSGWSAEGTSSSAQGDRRSNASGGPEWNADEKRADDHPEQKPDSAW</sequence>
<comment type="caution">
    <text evidence="1">The sequence shown here is derived from an EMBL/GenBank/DDBJ whole genome shotgun (WGS) entry which is preliminary data.</text>
</comment>
<protein>
    <submittedName>
        <fullName evidence="1">Uncharacterized protein</fullName>
    </submittedName>
</protein>
<evidence type="ECO:0000313" key="2">
    <source>
        <dbReference type="Proteomes" id="UP001177260"/>
    </source>
</evidence>
<keyword evidence="2" id="KW-1185">Reference proteome</keyword>
<name>A0ACC3AS49_9EURO</name>
<dbReference type="Proteomes" id="UP001177260">
    <property type="component" value="Unassembled WGS sequence"/>
</dbReference>
<organism evidence="1 2">
    <name type="scientific">Aspergillus melleus</name>
    <dbReference type="NCBI Taxonomy" id="138277"/>
    <lineage>
        <taxon>Eukaryota</taxon>
        <taxon>Fungi</taxon>
        <taxon>Dikarya</taxon>
        <taxon>Ascomycota</taxon>
        <taxon>Pezizomycotina</taxon>
        <taxon>Eurotiomycetes</taxon>
        <taxon>Eurotiomycetidae</taxon>
        <taxon>Eurotiales</taxon>
        <taxon>Aspergillaceae</taxon>
        <taxon>Aspergillus</taxon>
        <taxon>Aspergillus subgen. Circumdati</taxon>
    </lineage>
</organism>
<reference evidence="1 2" key="1">
    <citation type="journal article" date="2023" name="ACS Omega">
        <title>Identification of the Neoaspergillic Acid Biosynthesis Gene Cluster by Establishing an In Vitro CRISPR-Ribonucleoprotein Genetic System in Aspergillus melleus.</title>
        <authorList>
            <person name="Yuan B."/>
            <person name="Grau M.F."/>
            <person name="Murata R.M."/>
            <person name="Torok T."/>
            <person name="Venkateswaran K."/>
            <person name="Stajich J.E."/>
            <person name="Wang C.C.C."/>
        </authorList>
    </citation>
    <scope>NUCLEOTIDE SEQUENCE [LARGE SCALE GENOMIC DNA]</scope>
    <source>
        <strain evidence="1 2">IMV 1140</strain>
    </source>
</reference>